<dbReference type="GO" id="GO:0005829">
    <property type="term" value="C:cytosol"/>
    <property type="evidence" value="ECO:0007669"/>
    <property type="project" value="TreeGrafter"/>
</dbReference>
<protein>
    <recommendedName>
        <fullName evidence="3">Flavodoxin-like fold domain-containing protein</fullName>
    </recommendedName>
</protein>
<evidence type="ECO:0000313" key="4">
    <source>
        <dbReference type="EMBL" id="SMN20731.1"/>
    </source>
</evidence>
<dbReference type="PANTHER" id="PTHR10204:SF34">
    <property type="entry name" value="NAD(P)H DEHYDROGENASE [QUINONE] 1 ISOFORM 1"/>
    <property type="match status" value="1"/>
</dbReference>
<keyword evidence="5" id="KW-1185">Reference proteome</keyword>
<evidence type="ECO:0000259" key="3">
    <source>
        <dbReference type="Pfam" id="PF02525"/>
    </source>
</evidence>
<dbReference type="InterPro" id="IPR051545">
    <property type="entry name" value="NAD(P)H_dehydrogenase_qn"/>
</dbReference>
<dbReference type="InterPro" id="IPR003680">
    <property type="entry name" value="Flavodoxin_fold"/>
</dbReference>
<dbReference type="InterPro" id="IPR029039">
    <property type="entry name" value="Flavoprotein-like_sf"/>
</dbReference>
<name>A0A1X7R566_9SACH</name>
<dbReference type="Gene3D" id="3.40.50.360">
    <property type="match status" value="1"/>
</dbReference>
<feature type="domain" description="Flavodoxin-like fold" evidence="3">
    <location>
        <begin position="1"/>
        <end position="214"/>
    </location>
</feature>
<gene>
    <name evidence="4" type="ORF">KASA_0M01243G</name>
</gene>
<dbReference type="OrthoDB" id="26889at2759"/>
<dbReference type="Proteomes" id="UP000196158">
    <property type="component" value="Unassembled WGS sequence"/>
</dbReference>
<reference evidence="4 5" key="1">
    <citation type="submission" date="2017-04" db="EMBL/GenBank/DDBJ databases">
        <authorList>
            <person name="Afonso C.L."/>
            <person name="Miller P.J."/>
            <person name="Scott M.A."/>
            <person name="Spackman E."/>
            <person name="Goraichik I."/>
            <person name="Dimitrov K.M."/>
            <person name="Suarez D.L."/>
            <person name="Swayne D.E."/>
        </authorList>
    </citation>
    <scope>NUCLEOTIDE SEQUENCE [LARGE SCALE GENOMIC DNA]</scope>
</reference>
<keyword evidence="2" id="KW-0560">Oxidoreductase</keyword>
<dbReference type="PANTHER" id="PTHR10204">
    <property type="entry name" value="NAD P H OXIDOREDUCTASE-RELATED"/>
    <property type="match status" value="1"/>
</dbReference>
<comment type="similarity">
    <text evidence="1">Belongs to the NAD(P)H dehydrogenase (quinone) family.</text>
</comment>
<dbReference type="SUPFAM" id="SSF52218">
    <property type="entry name" value="Flavoproteins"/>
    <property type="match status" value="1"/>
</dbReference>
<proteinExistence type="inferred from homology"/>
<dbReference type="EMBL" id="FXLY01000006">
    <property type="protein sequence ID" value="SMN20731.1"/>
    <property type="molecule type" value="Genomic_DNA"/>
</dbReference>
<dbReference type="AlphaFoldDB" id="A0A1X7R566"/>
<organism evidence="4 5">
    <name type="scientific">Maudiozyma saulgeensis</name>
    <dbReference type="NCBI Taxonomy" id="1789683"/>
    <lineage>
        <taxon>Eukaryota</taxon>
        <taxon>Fungi</taxon>
        <taxon>Dikarya</taxon>
        <taxon>Ascomycota</taxon>
        <taxon>Saccharomycotina</taxon>
        <taxon>Saccharomycetes</taxon>
        <taxon>Saccharomycetales</taxon>
        <taxon>Saccharomycetaceae</taxon>
        <taxon>Maudiozyma</taxon>
    </lineage>
</organism>
<sequence length="261" mass="29788">MKVLFVFAHPEKTSFNHSLLDAAVKHLEAQGNEVKVSDLYNMNWKSNVDEEDFLNHEKGSRLKVAEASFIANAGNKLTDDVVEEQEKLKWADTVIFQFPVWWFSMPAILKGWFDRVFACGFAYGVGVHDETHYGDRYGEGTMEGKRAFCMVTTGGSNDHYSKRGINGSIDDILFPINHGMLFYPGFTVLPPVVTYRTDSKREEVYANAEKAVLERMDNLSTVEPINYRKQNFGDYNIPEMTLKEGLEQPGQTHFDIHIKKD</sequence>
<evidence type="ECO:0000313" key="5">
    <source>
        <dbReference type="Proteomes" id="UP000196158"/>
    </source>
</evidence>
<evidence type="ECO:0000256" key="2">
    <source>
        <dbReference type="ARBA" id="ARBA00023002"/>
    </source>
</evidence>
<evidence type="ECO:0000256" key="1">
    <source>
        <dbReference type="ARBA" id="ARBA00006252"/>
    </source>
</evidence>
<accession>A0A1X7R566</accession>
<dbReference type="GO" id="GO:0003955">
    <property type="term" value="F:NAD(P)H dehydrogenase (quinone) activity"/>
    <property type="evidence" value="ECO:0007669"/>
    <property type="project" value="TreeGrafter"/>
</dbReference>
<dbReference type="Pfam" id="PF02525">
    <property type="entry name" value="Flavodoxin_2"/>
    <property type="match status" value="1"/>
</dbReference>